<organism evidence="2 3">
    <name type="scientific">Actinomadura craniellae</name>
    <dbReference type="NCBI Taxonomy" id="2231787"/>
    <lineage>
        <taxon>Bacteria</taxon>
        <taxon>Bacillati</taxon>
        <taxon>Actinomycetota</taxon>
        <taxon>Actinomycetes</taxon>
        <taxon>Streptosporangiales</taxon>
        <taxon>Thermomonosporaceae</taxon>
        <taxon>Actinomadura</taxon>
    </lineage>
</organism>
<feature type="compositionally biased region" description="Basic residues" evidence="1">
    <location>
        <begin position="9"/>
        <end position="29"/>
    </location>
</feature>
<dbReference type="Proteomes" id="UP000251891">
    <property type="component" value="Unassembled WGS sequence"/>
</dbReference>
<evidence type="ECO:0000256" key="1">
    <source>
        <dbReference type="SAM" id="MobiDB-lite"/>
    </source>
</evidence>
<reference evidence="2 3" key="1">
    <citation type="submission" date="2018-06" db="EMBL/GenBank/DDBJ databases">
        <title>Actinomadura craniellae sp. nov. isolated from marine sponge Craniella sp.</title>
        <authorList>
            <person name="Li L."/>
            <person name="Xu Q.H."/>
            <person name="Lin H.W."/>
            <person name="Lu Y.H."/>
        </authorList>
    </citation>
    <scope>NUCLEOTIDE SEQUENCE [LARGE SCALE GENOMIC DNA]</scope>
    <source>
        <strain evidence="2 3">LHW63021</strain>
    </source>
</reference>
<accession>A0A365H2Z7</accession>
<comment type="caution">
    <text evidence="2">The sequence shown here is derived from an EMBL/GenBank/DDBJ whole genome shotgun (WGS) entry which is preliminary data.</text>
</comment>
<feature type="region of interest" description="Disordered" evidence="1">
    <location>
        <begin position="1"/>
        <end position="30"/>
    </location>
</feature>
<evidence type="ECO:0000313" key="2">
    <source>
        <dbReference type="EMBL" id="RAY13362.1"/>
    </source>
</evidence>
<dbReference type="AlphaFoldDB" id="A0A365H2Z7"/>
<keyword evidence="3" id="KW-1185">Reference proteome</keyword>
<evidence type="ECO:0000313" key="3">
    <source>
        <dbReference type="Proteomes" id="UP000251891"/>
    </source>
</evidence>
<protein>
    <submittedName>
        <fullName evidence="2">Uncharacterized protein</fullName>
    </submittedName>
</protein>
<dbReference type="EMBL" id="QLYX01000009">
    <property type="protein sequence ID" value="RAY13362.1"/>
    <property type="molecule type" value="Genomic_DNA"/>
</dbReference>
<proteinExistence type="predicted"/>
<sequence length="73" mass="8023">MPDTALGRRYGRPGAFRKGRPGTGHRTRRAVAVPRGGAWSRIGAADLPEKWIGLESFALFVVTESNQMRANSR</sequence>
<gene>
    <name evidence="2" type="ORF">DPM19_20020</name>
</gene>
<name>A0A365H2Z7_9ACTN</name>